<protein>
    <submittedName>
        <fullName evidence="1">Uncharacterized protein</fullName>
    </submittedName>
</protein>
<evidence type="ECO:0000313" key="1">
    <source>
        <dbReference type="EMBL" id="QBK87768.1"/>
    </source>
</evidence>
<dbReference type="EMBL" id="MK500369">
    <property type="protein sequence ID" value="QBK87768.1"/>
    <property type="molecule type" value="Genomic_DNA"/>
</dbReference>
<reference evidence="1" key="1">
    <citation type="journal article" date="2019" name="MBio">
        <title>Virus Genomes from Deep Sea Sediments Expand the Ocean Megavirome and Support Independent Origins of Viral Gigantism.</title>
        <authorList>
            <person name="Backstrom D."/>
            <person name="Yutin N."/>
            <person name="Jorgensen S.L."/>
            <person name="Dharamshi J."/>
            <person name="Homa F."/>
            <person name="Zaremba-Niedwiedzka K."/>
            <person name="Spang A."/>
            <person name="Wolf Y.I."/>
            <person name="Koonin E.V."/>
            <person name="Ettema T.J."/>
        </authorList>
    </citation>
    <scope>NUCLEOTIDE SEQUENCE</scope>
</reference>
<name>A0A481YX74_9VIRU</name>
<sequence length="93" mass="11102">MYIITIPDDPTERIEYMLEQMRVCIDIQQSSEEQQQVEIIFNALLNVMSEQNYKVLANTLCNTSKRLSALRGKNIYWSEFLRYMHWKLTGHLD</sequence>
<gene>
    <name evidence="1" type="ORF">LCMAC202_01040</name>
</gene>
<accession>A0A481YX74</accession>
<organism evidence="1">
    <name type="scientific">Marseillevirus LCMAC202</name>
    <dbReference type="NCBI Taxonomy" id="2506606"/>
    <lineage>
        <taxon>Viruses</taxon>
        <taxon>Varidnaviria</taxon>
        <taxon>Bamfordvirae</taxon>
        <taxon>Nucleocytoviricota</taxon>
        <taxon>Megaviricetes</taxon>
        <taxon>Pimascovirales</taxon>
        <taxon>Pimascovirales incertae sedis</taxon>
        <taxon>Marseilleviridae</taxon>
    </lineage>
</organism>
<proteinExistence type="predicted"/>